<dbReference type="InterPro" id="IPR036291">
    <property type="entry name" value="NAD(P)-bd_dom_sf"/>
</dbReference>
<dbReference type="PROSITE" id="PS00061">
    <property type="entry name" value="ADH_SHORT"/>
    <property type="match status" value="1"/>
</dbReference>
<dbReference type="EMBL" id="CP064760">
    <property type="protein sequence ID" value="QPE05591.1"/>
    <property type="molecule type" value="Genomic_DNA"/>
</dbReference>
<dbReference type="InterPro" id="IPR057326">
    <property type="entry name" value="KR_dom"/>
</dbReference>
<organism evidence="4 5">
    <name type="scientific">Microbacterium schleiferi</name>
    <dbReference type="NCBI Taxonomy" id="69362"/>
    <lineage>
        <taxon>Bacteria</taxon>
        <taxon>Bacillati</taxon>
        <taxon>Actinomycetota</taxon>
        <taxon>Actinomycetes</taxon>
        <taxon>Micrococcales</taxon>
        <taxon>Microbacteriaceae</taxon>
        <taxon>Microbacterium</taxon>
    </lineage>
</organism>
<evidence type="ECO:0000313" key="4">
    <source>
        <dbReference type="EMBL" id="QPE05591.1"/>
    </source>
</evidence>
<dbReference type="PANTHER" id="PTHR42879">
    <property type="entry name" value="3-OXOACYL-(ACYL-CARRIER-PROTEIN) REDUCTASE"/>
    <property type="match status" value="1"/>
</dbReference>
<dbReference type="PRINTS" id="PR00081">
    <property type="entry name" value="GDHRDH"/>
</dbReference>
<dbReference type="InterPro" id="IPR020904">
    <property type="entry name" value="Sc_DH/Rdtase_CS"/>
</dbReference>
<dbReference type="PRINTS" id="PR00080">
    <property type="entry name" value="SDRFAMILY"/>
</dbReference>
<proteinExistence type="inferred from homology"/>
<name>A0A7S8RHM7_9MICO</name>
<dbReference type="FunFam" id="3.40.50.720:FF:000173">
    <property type="entry name" value="3-oxoacyl-[acyl-carrier protein] reductase"/>
    <property type="match status" value="1"/>
</dbReference>
<evidence type="ECO:0000256" key="1">
    <source>
        <dbReference type="ARBA" id="ARBA00006484"/>
    </source>
</evidence>
<dbReference type="KEGG" id="msf:IT882_06200"/>
<accession>A0A7S8RHM7</accession>
<dbReference type="InterPro" id="IPR002347">
    <property type="entry name" value="SDR_fam"/>
</dbReference>
<keyword evidence="5" id="KW-1185">Reference proteome</keyword>
<dbReference type="Proteomes" id="UP000594480">
    <property type="component" value="Chromosome"/>
</dbReference>
<dbReference type="SUPFAM" id="SSF51735">
    <property type="entry name" value="NAD(P)-binding Rossmann-fold domains"/>
    <property type="match status" value="1"/>
</dbReference>
<evidence type="ECO:0000256" key="2">
    <source>
        <dbReference type="ARBA" id="ARBA00023002"/>
    </source>
</evidence>
<dbReference type="InterPro" id="IPR050259">
    <property type="entry name" value="SDR"/>
</dbReference>
<gene>
    <name evidence="4" type="ORF">IT882_06200</name>
</gene>
<reference evidence="4 5" key="1">
    <citation type="submission" date="2020-11" db="EMBL/GenBank/DDBJ databases">
        <title>Amino acid is mineralized and recycled by bacteria in oceanic microbiome.</title>
        <authorList>
            <person name="Zheng L.Y."/>
        </authorList>
    </citation>
    <scope>NUCLEOTIDE SEQUENCE [LARGE SCALE GENOMIC DNA]</scope>
    <source>
        <strain evidence="4 5">A32-1</strain>
    </source>
</reference>
<keyword evidence="2" id="KW-0560">Oxidoreductase</keyword>
<dbReference type="SMART" id="SM00822">
    <property type="entry name" value="PKS_KR"/>
    <property type="match status" value="1"/>
</dbReference>
<evidence type="ECO:0000259" key="3">
    <source>
        <dbReference type="SMART" id="SM00822"/>
    </source>
</evidence>
<comment type="similarity">
    <text evidence="1">Belongs to the short-chain dehydrogenases/reductases (SDR) family.</text>
</comment>
<feature type="domain" description="Ketoreductase" evidence="3">
    <location>
        <begin position="15"/>
        <end position="197"/>
    </location>
</feature>
<dbReference type="PANTHER" id="PTHR42879:SF2">
    <property type="entry name" value="3-OXOACYL-[ACYL-CARRIER-PROTEIN] REDUCTASE FABG"/>
    <property type="match status" value="1"/>
</dbReference>
<dbReference type="Gene3D" id="3.40.50.720">
    <property type="entry name" value="NAD(P)-binding Rossmann-like Domain"/>
    <property type="match status" value="1"/>
</dbReference>
<sequence>MSATGPDVSFDFTGRTVIHTGSAQGIGRATVEHFLSSGARVIAIDLDPTPLGELQSASDGRLILVGGNVSDPSTADRAVAASDGRIDVLINNAGVLRDRVHWKISDEDWTTVLDVHLRGSFNLIRACTPHMRAAGYGRIVNTTSYAGIRGNFGQANYSAAKAGIIGMTKAIAKELASFGVTVNAISPNAHTAMIESIPFERREEIRKDVPMQRFATTTEVVPAIAFLASAEAGYITGTVLPVDGGIAI</sequence>
<dbReference type="GO" id="GO:0016491">
    <property type="term" value="F:oxidoreductase activity"/>
    <property type="evidence" value="ECO:0007669"/>
    <property type="project" value="UniProtKB-KW"/>
</dbReference>
<dbReference type="RefSeq" id="WP_195693606.1">
    <property type="nucleotide sequence ID" value="NZ_CP064760.1"/>
</dbReference>
<dbReference type="Pfam" id="PF13561">
    <property type="entry name" value="adh_short_C2"/>
    <property type="match status" value="1"/>
</dbReference>
<protein>
    <submittedName>
        <fullName evidence="4">SDR family oxidoreductase</fullName>
    </submittedName>
</protein>
<dbReference type="AlphaFoldDB" id="A0A7S8RHM7"/>
<dbReference type="GO" id="GO:0032787">
    <property type="term" value="P:monocarboxylic acid metabolic process"/>
    <property type="evidence" value="ECO:0007669"/>
    <property type="project" value="UniProtKB-ARBA"/>
</dbReference>
<evidence type="ECO:0000313" key="5">
    <source>
        <dbReference type="Proteomes" id="UP000594480"/>
    </source>
</evidence>